<evidence type="ECO:0000256" key="3">
    <source>
        <dbReference type="ARBA" id="ARBA00022833"/>
    </source>
</evidence>
<evidence type="ECO:0000313" key="7">
    <source>
        <dbReference type="Proteomes" id="UP000033188"/>
    </source>
</evidence>
<feature type="compositionally biased region" description="Basic and acidic residues" evidence="4">
    <location>
        <begin position="465"/>
        <end position="476"/>
    </location>
</feature>
<dbReference type="GO" id="GO:0008270">
    <property type="term" value="F:zinc ion binding"/>
    <property type="evidence" value="ECO:0007669"/>
    <property type="project" value="UniProtKB-KW"/>
</dbReference>
<gene>
    <name evidence="6" type="ORF">BBBOND_0311690</name>
</gene>
<dbReference type="PANTHER" id="PTHR46524:SF7">
    <property type="entry name" value="CW-TYPE ZINC FINGER"/>
    <property type="match status" value="1"/>
</dbReference>
<organism evidence="6 7">
    <name type="scientific">Babesia bigemina</name>
    <dbReference type="NCBI Taxonomy" id="5866"/>
    <lineage>
        <taxon>Eukaryota</taxon>
        <taxon>Sar</taxon>
        <taxon>Alveolata</taxon>
        <taxon>Apicomplexa</taxon>
        <taxon>Aconoidasida</taxon>
        <taxon>Piroplasmida</taxon>
        <taxon>Babesiidae</taxon>
        <taxon>Babesia</taxon>
    </lineage>
</organism>
<dbReference type="InterPro" id="IPR055300">
    <property type="entry name" value="CWZF3/5/7"/>
</dbReference>
<feature type="domain" description="CW-type" evidence="5">
    <location>
        <begin position="217"/>
        <end position="270"/>
    </location>
</feature>
<keyword evidence="3" id="KW-0862">Zinc</keyword>
<dbReference type="InterPro" id="IPR011124">
    <property type="entry name" value="Znf_CW"/>
</dbReference>
<feature type="region of interest" description="Disordered" evidence="4">
    <location>
        <begin position="664"/>
        <end position="770"/>
    </location>
</feature>
<evidence type="ECO:0000256" key="1">
    <source>
        <dbReference type="ARBA" id="ARBA00022723"/>
    </source>
</evidence>
<accession>A0A061D9A3</accession>
<dbReference type="STRING" id="5866.A0A061D9A3"/>
<proteinExistence type="predicted"/>
<feature type="compositionally biased region" description="Polar residues" evidence="4">
    <location>
        <begin position="183"/>
        <end position="193"/>
    </location>
</feature>
<feature type="region of interest" description="Disordered" evidence="4">
    <location>
        <begin position="518"/>
        <end position="559"/>
    </location>
</feature>
<sequence>MDLSKLAQPIPKQDAPPGPFEADGLAQLARKLDSVPLPSPSAVPVNGPGGEAPSTRPEYRTMSDAARAAMYPAAGGVNPKSKAVAPVKKAPGKLIGKLPSALAQAARATLAGRAESLSMSASLLTASALLAPIPDKLYDDDIPSPPVSGRTNSNGGRSAKPDVAADAAARRKAEAHAPPPTSPMKTRGSTRNTRQSRRAESKSSRSSRTAARQPSPVTTVENWAQCEKCKKWRRLPLSVDTEKLPDFWVCSLNVWDPAHNSCSVPEETFPDLKHHSQPATTPKAKVHASTGKKVTLPVRPVEPRPTSRGFNDRLMDHEVLELLFEKRSDHPLHKRLTVHSLGANSLLATELPHNVLLIDELPTAAALSVANDTSRPPSKLLHPAEELVKDDNVPRDDGTVSIGLARKTEWPTGDNDASTIDTVEEIDPGAEPPRSLLAAMFPKLALQVPKFGKFPPVKREELIRFEKSYNPDEHRPATSTSRSSGRAPPAVANAEVKTPNVVRSGRRSVSVMNAAIKTPGASPIDGKTPVTKATSATASTGKSPRAAHSGTKSASASASRASNAVASEAASAEHKGAALSSVSREDFRGLLSVFVNRKNKQPNGVARKHCLLEDKLRASTLPVESFLQPLSLLAMPIVYPTPEAPAEPAVKRSTRYSVRSAAMQASGVATSAPPEPAPVETKRESKRRMTTRSSRVTVPQSDRQLRRLREEYVRNSTGKSYVKKAKPSPPEPEVPAPATRRPVRRSTSRYARGAATPVAKPPEPEPVATQPTLSKKERMLMMELSIPIEHTAPVERRAASRGRSHRPMSSFGVDASKAMEMLTQPIDFVPDVKKAPGAASTTGSVPGVQPRMCTLDAPAMPALNLQLLSEPIPEFKPEPVEINVDVYKNPRLLTEV</sequence>
<dbReference type="PROSITE" id="PS51050">
    <property type="entry name" value="ZF_CW"/>
    <property type="match status" value="1"/>
</dbReference>
<dbReference type="GeneID" id="24565807"/>
<evidence type="ECO:0000256" key="4">
    <source>
        <dbReference type="SAM" id="MobiDB-lite"/>
    </source>
</evidence>
<reference evidence="7" key="1">
    <citation type="journal article" date="2014" name="Nucleic Acids Res.">
        <title>The evolutionary dynamics of variant antigen genes in Babesia reveal a history of genomic innovation underlying host-parasite interaction.</title>
        <authorList>
            <person name="Jackson A.P."/>
            <person name="Otto T.D."/>
            <person name="Darby A."/>
            <person name="Ramaprasad A."/>
            <person name="Xia D."/>
            <person name="Echaide I.E."/>
            <person name="Farber M."/>
            <person name="Gahlot S."/>
            <person name="Gamble J."/>
            <person name="Gupta D."/>
            <person name="Gupta Y."/>
            <person name="Jackson L."/>
            <person name="Malandrin L."/>
            <person name="Malas T.B."/>
            <person name="Moussa E."/>
            <person name="Nair M."/>
            <person name="Reid A.J."/>
            <person name="Sanders M."/>
            <person name="Sharma J."/>
            <person name="Tracey A."/>
            <person name="Quail M.A."/>
            <person name="Weir W."/>
            <person name="Wastling J.M."/>
            <person name="Hall N."/>
            <person name="Willadsen P."/>
            <person name="Lingelbach K."/>
            <person name="Shiels B."/>
            <person name="Tait A."/>
            <person name="Berriman M."/>
            <person name="Allred D.R."/>
            <person name="Pain A."/>
        </authorList>
    </citation>
    <scope>NUCLEOTIDE SEQUENCE [LARGE SCALE GENOMIC DNA]</scope>
    <source>
        <strain evidence="7">Bond</strain>
    </source>
</reference>
<dbReference type="EMBL" id="LK391709">
    <property type="protein sequence ID" value="CDR97266.1"/>
    <property type="molecule type" value="Genomic_DNA"/>
</dbReference>
<dbReference type="OMA" id="SCMTHED"/>
<feature type="compositionally biased region" description="Basic and acidic residues" evidence="4">
    <location>
        <begin position="703"/>
        <end position="713"/>
    </location>
</feature>
<dbReference type="PANTHER" id="PTHR46524">
    <property type="entry name" value="CW-TYPE ZINC FINGER"/>
    <property type="match status" value="1"/>
</dbReference>
<evidence type="ECO:0000256" key="2">
    <source>
        <dbReference type="ARBA" id="ARBA00022771"/>
    </source>
</evidence>
<dbReference type="VEuPathDB" id="PiroplasmaDB:BBBOND_0311690"/>
<evidence type="ECO:0000313" key="6">
    <source>
        <dbReference type="EMBL" id="CDR97266.1"/>
    </source>
</evidence>
<dbReference type="RefSeq" id="XP_012769452.1">
    <property type="nucleotide sequence ID" value="XM_012913998.1"/>
</dbReference>
<dbReference type="Gene3D" id="3.30.40.100">
    <property type="match status" value="1"/>
</dbReference>
<name>A0A061D9A3_BABBI</name>
<dbReference type="KEGG" id="bbig:BBBOND_0311690"/>
<dbReference type="Proteomes" id="UP000033188">
    <property type="component" value="Chromosome 3"/>
</dbReference>
<evidence type="ECO:0000259" key="5">
    <source>
        <dbReference type="PROSITE" id="PS51050"/>
    </source>
</evidence>
<feature type="region of interest" description="Disordered" evidence="4">
    <location>
        <begin position="139"/>
        <end position="222"/>
    </location>
</feature>
<feature type="compositionally biased region" description="Low complexity" evidence="4">
    <location>
        <begin position="34"/>
        <end position="45"/>
    </location>
</feature>
<keyword evidence="7" id="KW-1185">Reference proteome</keyword>
<feature type="region of interest" description="Disordered" evidence="4">
    <location>
        <begin position="1"/>
        <end position="58"/>
    </location>
</feature>
<dbReference type="Pfam" id="PF07496">
    <property type="entry name" value="zf-CW"/>
    <property type="match status" value="1"/>
</dbReference>
<feature type="region of interest" description="Disordered" evidence="4">
    <location>
        <begin position="271"/>
        <end position="291"/>
    </location>
</feature>
<keyword evidence="1" id="KW-0479">Metal-binding</keyword>
<feature type="compositionally biased region" description="Low complexity" evidence="4">
    <location>
        <begin position="527"/>
        <end position="559"/>
    </location>
</feature>
<dbReference type="AlphaFoldDB" id="A0A061D9A3"/>
<protein>
    <submittedName>
        <fullName evidence="6">CW-type zinc finger family protein, putative</fullName>
    </submittedName>
</protein>
<feature type="region of interest" description="Disordered" evidence="4">
    <location>
        <begin position="465"/>
        <end position="506"/>
    </location>
</feature>
<keyword evidence="2" id="KW-0863">Zinc-finger</keyword>
<dbReference type="OrthoDB" id="366391at2759"/>